<dbReference type="Pfam" id="PF10531">
    <property type="entry name" value="SLBB"/>
    <property type="match status" value="1"/>
</dbReference>
<dbReference type="RefSeq" id="WP_377934869.1">
    <property type="nucleotide sequence ID" value="NZ_JBHUEA010000016.1"/>
</dbReference>
<dbReference type="InterPro" id="IPR019554">
    <property type="entry name" value="Soluble_ligand-bd"/>
</dbReference>
<gene>
    <name evidence="13" type="ORF">ACFSBI_11015</name>
</gene>
<evidence type="ECO:0000256" key="6">
    <source>
        <dbReference type="ARBA" id="ARBA00022643"/>
    </source>
</evidence>
<evidence type="ECO:0000256" key="2">
    <source>
        <dbReference type="ARBA" id="ARBA00001966"/>
    </source>
</evidence>
<dbReference type="Pfam" id="PF10589">
    <property type="entry name" value="NADH_4Fe-4S"/>
    <property type="match status" value="1"/>
</dbReference>
<evidence type="ECO:0000313" key="14">
    <source>
        <dbReference type="Proteomes" id="UP001597347"/>
    </source>
</evidence>
<dbReference type="InterPro" id="IPR050837">
    <property type="entry name" value="ComplexI_51kDa_subunit"/>
</dbReference>
<dbReference type="SUPFAM" id="SSF142984">
    <property type="entry name" value="Nqo1 middle domain-like"/>
    <property type="match status" value="1"/>
</dbReference>
<dbReference type="Gene3D" id="3.10.20.600">
    <property type="match status" value="1"/>
</dbReference>
<reference evidence="14" key="1">
    <citation type="journal article" date="2019" name="Int. J. Syst. Evol. Microbiol.">
        <title>The Global Catalogue of Microorganisms (GCM) 10K type strain sequencing project: providing services to taxonomists for standard genome sequencing and annotation.</title>
        <authorList>
            <consortium name="The Broad Institute Genomics Platform"/>
            <consortium name="The Broad Institute Genome Sequencing Center for Infectious Disease"/>
            <person name="Wu L."/>
            <person name="Ma J."/>
        </authorList>
    </citation>
    <scope>NUCLEOTIDE SEQUENCE [LARGE SCALE GENOMIC DNA]</scope>
    <source>
        <strain evidence="14">CGMCC 1.12471</strain>
    </source>
</reference>
<dbReference type="SUPFAM" id="SSF142019">
    <property type="entry name" value="Nqo1 FMN-binding domain-like"/>
    <property type="match status" value="1"/>
</dbReference>
<organism evidence="13 14">
    <name type="scientific">Amnibacterium endophyticum</name>
    <dbReference type="NCBI Taxonomy" id="2109337"/>
    <lineage>
        <taxon>Bacteria</taxon>
        <taxon>Bacillati</taxon>
        <taxon>Actinomycetota</taxon>
        <taxon>Actinomycetes</taxon>
        <taxon>Micrococcales</taxon>
        <taxon>Microbacteriaceae</taxon>
        <taxon>Amnibacterium</taxon>
    </lineage>
</organism>
<evidence type="ECO:0000256" key="8">
    <source>
        <dbReference type="ARBA" id="ARBA00023004"/>
    </source>
</evidence>
<feature type="domain" description="NADH-ubiquinone oxidoreductase 51kDa subunit iron-sulphur binding" evidence="12">
    <location>
        <begin position="285"/>
        <end position="366"/>
    </location>
</feature>
<name>A0ABW4LH08_9MICO</name>
<dbReference type="Pfam" id="PF01512">
    <property type="entry name" value="Complex1_51K"/>
    <property type="match status" value="1"/>
</dbReference>
<dbReference type="PANTHER" id="PTHR11780">
    <property type="entry name" value="NADH-UBIQUINONE OXIDOREDUCTASE FLAVOPROTEIN 1 NDUFV1"/>
    <property type="match status" value="1"/>
</dbReference>
<comment type="cofactor">
    <cofactor evidence="2">
        <name>[4Fe-4S] cluster</name>
        <dbReference type="ChEBI" id="CHEBI:49883"/>
    </cofactor>
</comment>
<sequence>MSAAAAFQGLLSGLDAGPCPEHLDLTEVGRSGLTGRGGAGFPIARKLAAMGPDGTVIANGSEGEPDSGKDAALLRTAPDLVIDGLLLASRAVSARHAVLAVKAGLADQARTALGRRRDARRLRVHVVEPGYVSGEASALAAAVDRRAPLPTDRVVRLTTSGVRRRPTLVQNVETLAHLAVVARIGADRFRALGSPDDPGTRLLTVTGDVAHPGVLEAPGGARLADVLAAAGAGAIEAVRVGGDHGRWIRSGQADLRLAAADGPGRVRAGAGAITVLGRGRCGLEATAEVLHRLADASAGQCGPCVHGLPALAAAFDAVVAGYDGWAQETARLGGVVTGAGACSHPDGTASLAASALAAFADDVAAHAALRCTARGQR</sequence>
<evidence type="ECO:0000256" key="3">
    <source>
        <dbReference type="ARBA" id="ARBA00007523"/>
    </source>
</evidence>
<evidence type="ECO:0000259" key="12">
    <source>
        <dbReference type="Pfam" id="PF10589"/>
    </source>
</evidence>
<keyword evidence="14" id="KW-1185">Reference proteome</keyword>
<evidence type="ECO:0000259" key="10">
    <source>
        <dbReference type="Pfam" id="PF01512"/>
    </source>
</evidence>
<keyword evidence="4" id="KW-0004">4Fe-4S</keyword>
<protein>
    <submittedName>
        <fullName evidence="13">NADH-ubiquinone oxidoreductase-F iron-sulfur binding region domain-containing protein</fullName>
    </submittedName>
</protein>
<proteinExistence type="inferred from homology"/>
<dbReference type="InterPro" id="IPR037225">
    <property type="entry name" value="Nuo51_FMN-bd_sf"/>
</dbReference>
<evidence type="ECO:0000256" key="9">
    <source>
        <dbReference type="ARBA" id="ARBA00023014"/>
    </source>
</evidence>
<comment type="similarity">
    <text evidence="3">Belongs to the complex I 51 kDa subunit family.</text>
</comment>
<dbReference type="Gene3D" id="1.20.1440.230">
    <property type="entry name" value="NADH-ubiquinone oxidoreductase 51kDa subunit, iron-sulphur binding domain"/>
    <property type="match status" value="1"/>
</dbReference>
<comment type="cofactor">
    <cofactor evidence="1">
        <name>FMN</name>
        <dbReference type="ChEBI" id="CHEBI:58210"/>
    </cofactor>
</comment>
<evidence type="ECO:0000259" key="11">
    <source>
        <dbReference type="Pfam" id="PF10531"/>
    </source>
</evidence>
<dbReference type="SUPFAM" id="SSF140490">
    <property type="entry name" value="Nqo1C-terminal domain-like"/>
    <property type="match status" value="1"/>
</dbReference>
<feature type="domain" description="NADH-ubiquinone oxidoreductase 51kDa subunit FMN-binding" evidence="10">
    <location>
        <begin position="29"/>
        <end position="178"/>
    </location>
</feature>
<keyword evidence="8" id="KW-0408">Iron</keyword>
<evidence type="ECO:0000256" key="5">
    <source>
        <dbReference type="ARBA" id="ARBA00022630"/>
    </source>
</evidence>
<keyword evidence="9" id="KW-0411">Iron-sulfur</keyword>
<keyword evidence="7" id="KW-0479">Metal-binding</keyword>
<dbReference type="InterPro" id="IPR011538">
    <property type="entry name" value="Nuo51_FMN-bd"/>
</dbReference>
<dbReference type="Gene3D" id="3.40.50.11540">
    <property type="entry name" value="NADH-ubiquinone oxidoreductase 51kDa subunit"/>
    <property type="match status" value="1"/>
</dbReference>
<dbReference type="Proteomes" id="UP001597347">
    <property type="component" value="Unassembled WGS sequence"/>
</dbReference>
<keyword evidence="5" id="KW-0285">Flavoprotein</keyword>
<comment type="caution">
    <text evidence="13">The sequence shown here is derived from an EMBL/GenBank/DDBJ whole genome shotgun (WGS) entry which is preliminary data.</text>
</comment>
<evidence type="ECO:0000256" key="1">
    <source>
        <dbReference type="ARBA" id="ARBA00001917"/>
    </source>
</evidence>
<dbReference type="InterPro" id="IPR037207">
    <property type="entry name" value="Nuop51_4Fe4S-bd_sf"/>
</dbReference>
<dbReference type="PANTHER" id="PTHR11780:SF10">
    <property type="entry name" value="NADH DEHYDROGENASE [UBIQUINONE] FLAVOPROTEIN 1, MITOCHONDRIAL"/>
    <property type="match status" value="1"/>
</dbReference>
<evidence type="ECO:0000313" key="13">
    <source>
        <dbReference type="EMBL" id="MFD1722080.1"/>
    </source>
</evidence>
<dbReference type="EMBL" id="JBHUEA010000016">
    <property type="protein sequence ID" value="MFD1722080.1"/>
    <property type="molecule type" value="Genomic_DNA"/>
</dbReference>
<accession>A0ABW4LH08</accession>
<dbReference type="InterPro" id="IPR019575">
    <property type="entry name" value="Nuop51_4Fe4S-bd"/>
</dbReference>
<keyword evidence="6" id="KW-0288">FMN</keyword>
<evidence type="ECO:0000256" key="4">
    <source>
        <dbReference type="ARBA" id="ARBA00022485"/>
    </source>
</evidence>
<evidence type="ECO:0000256" key="7">
    <source>
        <dbReference type="ARBA" id="ARBA00022723"/>
    </source>
</evidence>
<feature type="domain" description="Soluble ligand binding" evidence="11">
    <location>
        <begin position="204"/>
        <end position="242"/>
    </location>
</feature>